<dbReference type="Pfam" id="PF01032">
    <property type="entry name" value="FecCD"/>
    <property type="match status" value="1"/>
</dbReference>
<evidence type="ECO:0000313" key="12">
    <source>
        <dbReference type="Proteomes" id="UP000245887"/>
    </source>
</evidence>
<organism evidence="9 11">
    <name type="scientific">Tamilnaduibacter salinus</name>
    <dbReference type="NCBI Taxonomy" id="1484056"/>
    <lineage>
        <taxon>Bacteria</taxon>
        <taxon>Pseudomonadati</taxon>
        <taxon>Pseudomonadota</taxon>
        <taxon>Gammaproteobacteria</taxon>
        <taxon>Pseudomonadales</taxon>
        <taxon>Marinobacteraceae</taxon>
        <taxon>Tamilnaduibacter</taxon>
    </lineage>
</organism>
<dbReference type="Proteomes" id="UP000245887">
    <property type="component" value="Unassembled WGS sequence"/>
</dbReference>
<dbReference type="RefSeq" id="WP_095611531.1">
    <property type="nucleotide sequence ID" value="NZ_NMPM01000062.1"/>
</dbReference>
<name>A0A2A2I2Z0_9GAMM</name>
<dbReference type="GO" id="GO:0033214">
    <property type="term" value="P:siderophore-iron import into cell"/>
    <property type="evidence" value="ECO:0007669"/>
    <property type="project" value="TreeGrafter"/>
</dbReference>
<keyword evidence="6 8" id="KW-1133">Transmembrane helix</keyword>
<dbReference type="InterPro" id="IPR000522">
    <property type="entry name" value="ABC_transptr_permease_BtuC"/>
</dbReference>
<keyword evidence="11" id="KW-1185">Reference proteome</keyword>
<keyword evidence="3" id="KW-0813">Transport</keyword>
<dbReference type="Gene3D" id="1.10.3470.10">
    <property type="entry name" value="ABC transporter involved in vitamin B12 uptake, BtuC"/>
    <property type="match status" value="1"/>
</dbReference>
<protein>
    <submittedName>
        <fullName evidence="9">ABC transporter permease</fullName>
    </submittedName>
    <submittedName>
        <fullName evidence="10">Iron complex transport system permease protein</fullName>
    </submittedName>
</protein>
<sequence>MSRRLLWLPILLLLGLASFVLAMGWGSVVIDPFAAVSGRLPDWQSTILYDLRLPRAVAAFLVGGLLSVAGVLMQVLLRNPLAEPYVLGISGGAAVAALGAITLGLGSWWVSGSAFAGSLVSMVLVFVLGGHGGFGRGERLLLTGVVIAAGWGAVISLLLVLGPDQSLRGMLFWLMGDLSRVASPGWALVPLVLGGVLAFALAPALDILARGDDQAAALGVEVTRVRWACYLTASLLTACAVTLAGPIGFVGLVVPHLMRQWLGAGHRVLLPASLLAGGALLVVADTAARSVLAPRQLPVGVLTAAVGIPLFLYLLRRRSVGG</sequence>
<evidence type="ECO:0000256" key="8">
    <source>
        <dbReference type="SAM" id="Phobius"/>
    </source>
</evidence>
<feature type="transmembrane region" description="Helical" evidence="8">
    <location>
        <begin position="229"/>
        <end position="252"/>
    </location>
</feature>
<comment type="similarity">
    <text evidence="2">Belongs to the binding-protein-dependent transport system permease family. FecCD subfamily.</text>
</comment>
<reference evidence="9 11" key="1">
    <citation type="submission" date="2017-07" db="EMBL/GenBank/DDBJ databases">
        <title>Tamlnaduibacter salinus (Mi-7) genome sequencing.</title>
        <authorList>
            <person name="Verma A."/>
            <person name="Krishnamurthi S."/>
        </authorList>
    </citation>
    <scope>NUCLEOTIDE SEQUENCE [LARGE SCALE GENOMIC DNA]</scope>
    <source>
        <strain evidence="9 11">Mi-7</strain>
    </source>
</reference>
<evidence type="ECO:0000256" key="7">
    <source>
        <dbReference type="ARBA" id="ARBA00023136"/>
    </source>
</evidence>
<dbReference type="EMBL" id="QEKQ01000004">
    <property type="protein sequence ID" value="PVY76975.1"/>
    <property type="molecule type" value="Genomic_DNA"/>
</dbReference>
<comment type="subcellular location">
    <subcellularLocation>
        <location evidence="1">Cell membrane</location>
        <topology evidence="1">Multi-pass membrane protein</topology>
    </subcellularLocation>
</comment>
<keyword evidence="4" id="KW-1003">Cell membrane</keyword>
<accession>A0A2A2I2Z0</accession>
<gene>
    <name evidence="10" type="ORF">C8D92_104207</name>
    <name evidence="9" type="ORF">CF392_11140</name>
</gene>
<dbReference type="GO" id="GO:0005886">
    <property type="term" value="C:plasma membrane"/>
    <property type="evidence" value="ECO:0007669"/>
    <property type="project" value="UniProtKB-SubCell"/>
</dbReference>
<dbReference type="OrthoDB" id="9055647at2"/>
<feature type="transmembrane region" description="Helical" evidence="8">
    <location>
        <begin position="264"/>
        <end position="284"/>
    </location>
</feature>
<feature type="transmembrane region" description="Helical" evidence="8">
    <location>
        <begin position="56"/>
        <end position="77"/>
    </location>
</feature>
<dbReference type="EMBL" id="NMPM01000062">
    <property type="protein sequence ID" value="PAV25460.1"/>
    <property type="molecule type" value="Genomic_DNA"/>
</dbReference>
<dbReference type="CDD" id="cd06550">
    <property type="entry name" value="TM_ABC_iron-siderophores_like"/>
    <property type="match status" value="1"/>
</dbReference>
<evidence type="ECO:0000256" key="4">
    <source>
        <dbReference type="ARBA" id="ARBA00022475"/>
    </source>
</evidence>
<keyword evidence="7 8" id="KW-0472">Membrane</keyword>
<comment type="caution">
    <text evidence="9">The sequence shown here is derived from an EMBL/GenBank/DDBJ whole genome shotgun (WGS) entry which is preliminary data.</text>
</comment>
<evidence type="ECO:0000313" key="10">
    <source>
        <dbReference type="EMBL" id="PVY76975.1"/>
    </source>
</evidence>
<evidence type="ECO:0000256" key="3">
    <source>
        <dbReference type="ARBA" id="ARBA00022448"/>
    </source>
</evidence>
<dbReference type="PANTHER" id="PTHR30472">
    <property type="entry name" value="FERRIC ENTEROBACTIN TRANSPORT SYSTEM PERMEASE PROTEIN"/>
    <property type="match status" value="1"/>
</dbReference>
<feature type="transmembrane region" description="Helical" evidence="8">
    <location>
        <begin position="108"/>
        <end position="128"/>
    </location>
</feature>
<dbReference type="Proteomes" id="UP000218332">
    <property type="component" value="Unassembled WGS sequence"/>
</dbReference>
<dbReference type="FunFam" id="1.10.3470.10:FF:000001">
    <property type="entry name" value="Vitamin B12 ABC transporter permease BtuC"/>
    <property type="match status" value="1"/>
</dbReference>
<evidence type="ECO:0000256" key="6">
    <source>
        <dbReference type="ARBA" id="ARBA00022989"/>
    </source>
</evidence>
<feature type="transmembrane region" description="Helical" evidence="8">
    <location>
        <begin position="296"/>
        <end position="315"/>
    </location>
</feature>
<reference evidence="10 12" key="2">
    <citation type="submission" date="2018-04" db="EMBL/GenBank/DDBJ databases">
        <title>Genomic Encyclopedia of Type Strains, Phase IV (KMG-IV): sequencing the most valuable type-strain genomes for metagenomic binning, comparative biology and taxonomic classification.</title>
        <authorList>
            <person name="Goeker M."/>
        </authorList>
    </citation>
    <scope>NUCLEOTIDE SEQUENCE [LARGE SCALE GENOMIC DNA]</scope>
    <source>
        <strain evidence="10 12">DSM 28688</strain>
    </source>
</reference>
<evidence type="ECO:0000256" key="5">
    <source>
        <dbReference type="ARBA" id="ARBA00022692"/>
    </source>
</evidence>
<dbReference type="InterPro" id="IPR037294">
    <property type="entry name" value="ABC_BtuC-like"/>
</dbReference>
<dbReference type="GO" id="GO:0022857">
    <property type="term" value="F:transmembrane transporter activity"/>
    <property type="evidence" value="ECO:0007669"/>
    <property type="project" value="InterPro"/>
</dbReference>
<dbReference type="PANTHER" id="PTHR30472:SF25">
    <property type="entry name" value="ABC TRANSPORTER PERMEASE PROTEIN MJ0876-RELATED"/>
    <property type="match status" value="1"/>
</dbReference>
<evidence type="ECO:0000256" key="2">
    <source>
        <dbReference type="ARBA" id="ARBA00007935"/>
    </source>
</evidence>
<proteinExistence type="inferred from homology"/>
<evidence type="ECO:0000313" key="11">
    <source>
        <dbReference type="Proteomes" id="UP000218332"/>
    </source>
</evidence>
<feature type="transmembrane region" description="Helical" evidence="8">
    <location>
        <begin position="140"/>
        <end position="161"/>
    </location>
</feature>
<evidence type="ECO:0000313" key="9">
    <source>
        <dbReference type="EMBL" id="PAV25460.1"/>
    </source>
</evidence>
<dbReference type="AlphaFoldDB" id="A0A2A2I2Z0"/>
<dbReference type="SUPFAM" id="SSF81345">
    <property type="entry name" value="ABC transporter involved in vitamin B12 uptake, BtuC"/>
    <property type="match status" value="1"/>
</dbReference>
<feature type="transmembrane region" description="Helical" evidence="8">
    <location>
        <begin position="181"/>
        <end position="208"/>
    </location>
</feature>
<keyword evidence="5 8" id="KW-0812">Transmembrane</keyword>
<feature type="transmembrane region" description="Helical" evidence="8">
    <location>
        <begin position="84"/>
        <end position="102"/>
    </location>
</feature>
<evidence type="ECO:0000256" key="1">
    <source>
        <dbReference type="ARBA" id="ARBA00004651"/>
    </source>
</evidence>